<evidence type="ECO:0000313" key="2">
    <source>
        <dbReference type="Proteomes" id="UP000019460"/>
    </source>
</evidence>
<proteinExistence type="predicted"/>
<accession>W9W0Q1</accession>
<reference evidence="1 2" key="1">
    <citation type="submission" date="2012-11" db="EMBL/GenBank/DDBJ databases">
        <title>Genome assembly of Thiorhodococcus sp. AK35.</title>
        <authorList>
            <person name="Nupur N."/>
            <person name="Khatri I."/>
            <person name="Subramanian S."/>
            <person name="Pinnaka A."/>
        </authorList>
    </citation>
    <scope>NUCLEOTIDE SEQUENCE [LARGE SCALE GENOMIC DNA]</scope>
    <source>
        <strain evidence="1 2">AK35</strain>
    </source>
</reference>
<dbReference type="EMBL" id="AONC01000014">
    <property type="protein sequence ID" value="EXJ16190.1"/>
    <property type="molecule type" value="Genomic_DNA"/>
</dbReference>
<gene>
    <name evidence="1" type="ORF">D779_0495</name>
</gene>
<dbReference type="Proteomes" id="UP000019460">
    <property type="component" value="Unassembled WGS sequence"/>
</dbReference>
<sequence>MQPEYSMGFFMAMFALADSLATRPKAFAASCGWHPWPS</sequence>
<name>W9W0Q1_9GAMM</name>
<dbReference type="STRING" id="1249627.D779_0495"/>
<comment type="caution">
    <text evidence="1">The sequence shown here is derived from an EMBL/GenBank/DDBJ whole genome shotgun (WGS) entry which is preliminary data.</text>
</comment>
<keyword evidence="2" id="KW-1185">Reference proteome</keyword>
<dbReference type="AlphaFoldDB" id="W9W0Q1"/>
<protein>
    <submittedName>
        <fullName evidence="1">Uncharacterized protein</fullName>
    </submittedName>
</protein>
<evidence type="ECO:0000313" key="1">
    <source>
        <dbReference type="EMBL" id="EXJ16190.1"/>
    </source>
</evidence>
<organism evidence="1 2">
    <name type="scientific">Imhoffiella purpurea</name>
    <dbReference type="NCBI Taxonomy" id="1249627"/>
    <lineage>
        <taxon>Bacteria</taxon>
        <taxon>Pseudomonadati</taxon>
        <taxon>Pseudomonadota</taxon>
        <taxon>Gammaproteobacteria</taxon>
        <taxon>Chromatiales</taxon>
        <taxon>Chromatiaceae</taxon>
        <taxon>Imhoffiella</taxon>
    </lineage>
</organism>